<accession>A0A8H3FBA9</accession>
<evidence type="ECO:0000313" key="6">
    <source>
        <dbReference type="EMBL" id="CAF9921394.1"/>
    </source>
</evidence>
<feature type="compositionally biased region" description="Gly residues" evidence="4">
    <location>
        <begin position="130"/>
        <end position="145"/>
    </location>
</feature>
<dbReference type="InterPro" id="IPR002068">
    <property type="entry name" value="A-crystallin/Hsp20_dom"/>
</dbReference>
<name>A0A8H3FBA9_9LECA</name>
<dbReference type="InterPro" id="IPR008978">
    <property type="entry name" value="HSP20-like_chaperone"/>
</dbReference>
<organism evidence="6 7">
    <name type="scientific">Imshaugia aleurites</name>
    <dbReference type="NCBI Taxonomy" id="172621"/>
    <lineage>
        <taxon>Eukaryota</taxon>
        <taxon>Fungi</taxon>
        <taxon>Dikarya</taxon>
        <taxon>Ascomycota</taxon>
        <taxon>Pezizomycotina</taxon>
        <taxon>Lecanoromycetes</taxon>
        <taxon>OSLEUM clade</taxon>
        <taxon>Lecanoromycetidae</taxon>
        <taxon>Lecanorales</taxon>
        <taxon>Lecanorineae</taxon>
        <taxon>Parmeliaceae</taxon>
        <taxon>Imshaugia</taxon>
    </lineage>
</organism>
<gene>
    <name evidence="6" type="ORF">IMSHALPRED_005176</name>
</gene>
<feature type="region of interest" description="Disordered" evidence="4">
    <location>
        <begin position="181"/>
        <end position="207"/>
    </location>
</feature>
<dbReference type="Pfam" id="PF00011">
    <property type="entry name" value="HSP20"/>
    <property type="match status" value="1"/>
</dbReference>
<proteinExistence type="inferred from homology"/>
<comment type="caution">
    <text evidence="6">The sequence shown here is derived from an EMBL/GenBank/DDBJ whole genome shotgun (WGS) entry which is preliminary data.</text>
</comment>
<feature type="compositionally biased region" description="Polar residues" evidence="4">
    <location>
        <begin position="22"/>
        <end position="35"/>
    </location>
</feature>
<dbReference type="PROSITE" id="PS01031">
    <property type="entry name" value="SHSP"/>
    <property type="match status" value="1"/>
</dbReference>
<dbReference type="AlphaFoldDB" id="A0A8H3FBA9"/>
<dbReference type="PANTHER" id="PTHR11527">
    <property type="entry name" value="HEAT-SHOCK PROTEIN 20 FAMILY MEMBER"/>
    <property type="match status" value="1"/>
</dbReference>
<feature type="compositionally biased region" description="Basic and acidic residues" evidence="4">
    <location>
        <begin position="53"/>
        <end position="65"/>
    </location>
</feature>
<evidence type="ECO:0000256" key="2">
    <source>
        <dbReference type="PROSITE-ProRule" id="PRU00285"/>
    </source>
</evidence>
<dbReference type="CDD" id="cd06464">
    <property type="entry name" value="ACD_sHsps-like"/>
    <property type="match status" value="1"/>
</dbReference>
<keyword evidence="7" id="KW-1185">Reference proteome</keyword>
<feature type="compositionally biased region" description="Basic residues" evidence="4">
    <location>
        <begin position="104"/>
        <end position="117"/>
    </location>
</feature>
<evidence type="ECO:0000313" key="7">
    <source>
        <dbReference type="Proteomes" id="UP000664534"/>
    </source>
</evidence>
<evidence type="ECO:0000259" key="5">
    <source>
        <dbReference type="PROSITE" id="PS01031"/>
    </source>
</evidence>
<keyword evidence="1" id="KW-0346">Stress response</keyword>
<evidence type="ECO:0000256" key="3">
    <source>
        <dbReference type="RuleBase" id="RU003616"/>
    </source>
</evidence>
<evidence type="ECO:0000256" key="1">
    <source>
        <dbReference type="ARBA" id="ARBA00023016"/>
    </source>
</evidence>
<feature type="domain" description="SHSP" evidence="5">
    <location>
        <begin position="198"/>
        <end position="317"/>
    </location>
</feature>
<dbReference type="SUPFAM" id="SSF49764">
    <property type="entry name" value="HSP20-like chaperones"/>
    <property type="match status" value="1"/>
</dbReference>
<reference evidence="6" key="1">
    <citation type="submission" date="2021-03" db="EMBL/GenBank/DDBJ databases">
        <authorList>
            <person name="Tagirdzhanova G."/>
        </authorList>
    </citation>
    <scope>NUCLEOTIDE SEQUENCE</scope>
</reference>
<feature type="region of interest" description="Disordered" evidence="4">
    <location>
        <begin position="21"/>
        <end position="145"/>
    </location>
</feature>
<dbReference type="Proteomes" id="UP000664534">
    <property type="component" value="Unassembled WGS sequence"/>
</dbReference>
<dbReference type="OrthoDB" id="5511210at2759"/>
<protein>
    <recommendedName>
        <fullName evidence="5">SHSP domain-containing protein</fullName>
    </recommendedName>
</protein>
<dbReference type="EMBL" id="CAJPDT010000027">
    <property type="protein sequence ID" value="CAF9921394.1"/>
    <property type="molecule type" value="Genomic_DNA"/>
</dbReference>
<comment type="similarity">
    <text evidence="2 3">Belongs to the small heat shock protein (HSP20) family.</text>
</comment>
<dbReference type="Gene3D" id="2.60.40.790">
    <property type="match status" value="1"/>
</dbReference>
<evidence type="ECO:0000256" key="4">
    <source>
        <dbReference type="SAM" id="MobiDB-lite"/>
    </source>
</evidence>
<dbReference type="InterPro" id="IPR031107">
    <property type="entry name" value="Small_HSP"/>
</dbReference>
<sequence length="317" mass="33896">MSSVRFLNQQNPFWDFIAGFDGSNTNHPLSNAYNSESREPRGPPPDYGWPGPSDHHDGPPPHHEGPPPPHRPASPEHADPPTPPPPGPHDHPFGPGFPFGGRRGGPHHGGHHGHHGGPHGGPHGHERRGGWGGRGRGGWGGRGGRWGCERGSNPWAAGGNFDMSKLADFISQFVPEDVLSNIGPRDGATPASKDATTTNGKDFTPPADIFDTPDAYVVHISLPGAKKEDVGVNWDADKSELNVAGVIYRPGDEEFLKTLALDERKVGVFDRKVKLGSKANPANVDADGIGAKMEDGVLLITIPKTEEFVDVKKVDIE</sequence>